<reference evidence="3" key="1">
    <citation type="submission" date="2016-10" db="EMBL/GenBank/DDBJ databases">
        <authorList>
            <person name="Varghese N."/>
            <person name="Submissions S."/>
        </authorList>
    </citation>
    <scope>NUCLEOTIDE SEQUENCE [LARGE SCALE GENOMIC DNA]</scope>
    <source>
        <strain evidence="3">DSM 1565</strain>
    </source>
</reference>
<dbReference type="Proteomes" id="UP000199423">
    <property type="component" value="Unassembled WGS sequence"/>
</dbReference>
<evidence type="ECO:0000256" key="1">
    <source>
        <dbReference type="SAM" id="MobiDB-lite"/>
    </source>
</evidence>
<dbReference type="Gene3D" id="2.10.70.10">
    <property type="entry name" value="Complement Module, domain 1"/>
    <property type="match status" value="1"/>
</dbReference>
<dbReference type="AlphaFoldDB" id="A0A1I7NSA5"/>
<organism evidence="2 3">
    <name type="scientific">Hyphomicrobium facile</name>
    <dbReference type="NCBI Taxonomy" id="51670"/>
    <lineage>
        <taxon>Bacteria</taxon>
        <taxon>Pseudomonadati</taxon>
        <taxon>Pseudomonadota</taxon>
        <taxon>Alphaproteobacteria</taxon>
        <taxon>Hyphomicrobiales</taxon>
        <taxon>Hyphomicrobiaceae</taxon>
        <taxon>Hyphomicrobium</taxon>
    </lineage>
</organism>
<name>A0A1I7NSA5_9HYPH</name>
<sequence length="85" mass="9460">MPAPSHLSLIERMPQKKEVAASVLRQAGQSPNSTTEVPNTDGPTENGVRYRIDELLKGHREATLVHRGQEYRLRITATGKLILTK</sequence>
<accession>A0A1I7NSA5</accession>
<dbReference type="RefSeq" id="WP_244531343.1">
    <property type="nucleotide sequence ID" value="NZ_FPCH01000003.1"/>
</dbReference>
<evidence type="ECO:0000313" key="2">
    <source>
        <dbReference type="EMBL" id="SFV37478.1"/>
    </source>
</evidence>
<dbReference type="STRING" id="51670.SAMN04488557_3183"/>
<feature type="region of interest" description="Disordered" evidence="1">
    <location>
        <begin position="1"/>
        <end position="47"/>
    </location>
</feature>
<protein>
    <submittedName>
        <fullName evidence="2">Hemin uptake protein HemP</fullName>
    </submittedName>
</protein>
<proteinExistence type="predicted"/>
<gene>
    <name evidence="2" type="ORF">SAMN04488557_3183</name>
</gene>
<dbReference type="InterPro" id="IPR019600">
    <property type="entry name" value="Hemin_uptake_protein_HemP"/>
</dbReference>
<feature type="compositionally biased region" description="Polar residues" evidence="1">
    <location>
        <begin position="27"/>
        <end position="43"/>
    </location>
</feature>
<keyword evidence="3" id="KW-1185">Reference proteome</keyword>
<dbReference type="EMBL" id="FPCH01000003">
    <property type="protein sequence ID" value="SFV37478.1"/>
    <property type="molecule type" value="Genomic_DNA"/>
</dbReference>
<evidence type="ECO:0000313" key="3">
    <source>
        <dbReference type="Proteomes" id="UP000199423"/>
    </source>
</evidence>
<dbReference type="Pfam" id="PF10636">
    <property type="entry name" value="hemP"/>
    <property type="match status" value="1"/>
</dbReference>